<dbReference type="Gene3D" id="2.30.30.40">
    <property type="entry name" value="SH3 Domains"/>
    <property type="match status" value="1"/>
</dbReference>
<dbReference type="Gene3D" id="2.40.50.180">
    <property type="entry name" value="CheA-289, Domain 4"/>
    <property type="match status" value="1"/>
</dbReference>
<dbReference type="GO" id="GO:0006935">
    <property type="term" value="P:chemotaxis"/>
    <property type="evidence" value="ECO:0007669"/>
    <property type="project" value="InterPro"/>
</dbReference>
<name>A0A3B1D9P0_9ZZZZ</name>
<protein>
    <recommendedName>
        <fullName evidence="1">CheW-like domain-containing protein</fullName>
    </recommendedName>
</protein>
<gene>
    <name evidence="2" type="ORF">MNBD_NITROSPIRAE01-1142</name>
</gene>
<reference evidence="2" key="1">
    <citation type="submission" date="2018-06" db="EMBL/GenBank/DDBJ databases">
        <authorList>
            <person name="Zhirakovskaya E."/>
        </authorList>
    </citation>
    <scope>NUCLEOTIDE SEQUENCE</scope>
</reference>
<dbReference type="InterPro" id="IPR036061">
    <property type="entry name" value="CheW-like_dom_sf"/>
</dbReference>
<dbReference type="PROSITE" id="PS50851">
    <property type="entry name" value="CHEW"/>
    <property type="match status" value="1"/>
</dbReference>
<dbReference type="SMART" id="SM00260">
    <property type="entry name" value="CheW"/>
    <property type="match status" value="1"/>
</dbReference>
<evidence type="ECO:0000259" key="1">
    <source>
        <dbReference type="PROSITE" id="PS50851"/>
    </source>
</evidence>
<dbReference type="Pfam" id="PF01584">
    <property type="entry name" value="CheW"/>
    <property type="match status" value="1"/>
</dbReference>
<sequence>MIFVTFSLNGIHYALDIVCVEEVIPLPEITPVENLPLSFRGMINLRGFSLPIMDLRTRLGLEPRPDALETDIIVIKMGQQLTGLIVDKVLEVCEINDEQRLPPPKVSDYIETPYITGVAQLGMAFVFIMQLDQILNLEKKKTFANLDFKMSER</sequence>
<dbReference type="PANTHER" id="PTHR22617">
    <property type="entry name" value="CHEMOTAXIS SENSOR HISTIDINE KINASE-RELATED"/>
    <property type="match status" value="1"/>
</dbReference>
<dbReference type="GO" id="GO:0007165">
    <property type="term" value="P:signal transduction"/>
    <property type="evidence" value="ECO:0007669"/>
    <property type="project" value="InterPro"/>
</dbReference>
<dbReference type="InterPro" id="IPR002545">
    <property type="entry name" value="CheW-lke_dom"/>
</dbReference>
<dbReference type="GO" id="GO:0005829">
    <property type="term" value="C:cytosol"/>
    <property type="evidence" value="ECO:0007669"/>
    <property type="project" value="TreeGrafter"/>
</dbReference>
<dbReference type="PANTHER" id="PTHR22617:SF23">
    <property type="entry name" value="CHEMOTAXIS PROTEIN CHEW"/>
    <property type="match status" value="1"/>
</dbReference>
<proteinExistence type="predicted"/>
<evidence type="ECO:0000313" key="2">
    <source>
        <dbReference type="EMBL" id="VAX32678.1"/>
    </source>
</evidence>
<accession>A0A3B1D9P0</accession>
<dbReference type="SUPFAM" id="SSF50341">
    <property type="entry name" value="CheW-like"/>
    <property type="match status" value="1"/>
</dbReference>
<feature type="domain" description="CheW-like" evidence="1">
    <location>
        <begin position="1"/>
        <end position="140"/>
    </location>
</feature>
<dbReference type="InterPro" id="IPR039315">
    <property type="entry name" value="CheW"/>
</dbReference>
<organism evidence="2">
    <name type="scientific">hydrothermal vent metagenome</name>
    <dbReference type="NCBI Taxonomy" id="652676"/>
    <lineage>
        <taxon>unclassified sequences</taxon>
        <taxon>metagenomes</taxon>
        <taxon>ecological metagenomes</taxon>
    </lineage>
</organism>
<dbReference type="AlphaFoldDB" id="A0A3B1D9P0"/>
<dbReference type="EMBL" id="UOGF01000094">
    <property type="protein sequence ID" value="VAX32678.1"/>
    <property type="molecule type" value="Genomic_DNA"/>
</dbReference>